<gene>
    <name evidence="2" type="ORF">WUBG_12451</name>
    <name evidence="1" type="ORF">WUBG_17697</name>
</gene>
<protein>
    <recommendedName>
        <fullName evidence="4">Apple domain-containing protein</fullName>
    </recommendedName>
</protein>
<comment type="caution">
    <text evidence="1">The sequence shown here is derived from an EMBL/GenBank/DDBJ whole genome shotgun (WGS) entry which is preliminary data.</text>
</comment>
<dbReference type="EMBL" id="ADBV01008809">
    <property type="protein sequence ID" value="EJW76636.1"/>
    <property type="molecule type" value="Genomic_DNA"/>
</dbReference>
<feature type="non-terminal residue" evidence="1">
    <location>
        <position position="1"/>
    </location>
</feature>
<sequence length="51" mass="5497">DMDQCIHACQQFGCAAINFFQLGEFEFMCEILGTVVGVVPAQGAACYTATF</sequence>
<dbReference type="AlphaFoldDB" id="J9DP31"/>
<evidence type="ECO:0000313" key="1">
    <source>
        <dbReference type="EMBL" id="EJW71398.1"/>
    </source>
</evidence>
<evidence type="ECO:0000313" key="2">
    <source>
        <dbReference type="EMBL" id="EJW76636.1"/>
    </source>
</evidence>
<accession>J9DP31</accession>
<organism evidence="1 3">
    <name type="scientific">Wuchereria bancrofti</name>
    <dbReference type="NCBI Taxonomy" id="6293"/>
    <lineage>
        <taxon>Eukaryota</taxon>
        <taxon>Metazoa</taxon>
        <taxon>Ecdysozoa</taxon>
        <taxon>Nematoda</taxon>
        <taxon>Chromadorea</taxon>
        <taxon>Rhabditida</taxon>
        <taxon>Spirurina</taxon>
        <taxon>Spiruromorpha</taxon>
        <taxon>Filarioidea</taxon>
        <taxon>Onchocercidae</taxon>
        <taxon>Wuchereria</taxon>
    </lineage>
</organism>
<evidence type="ECO:0000313" key="3">
    <source>
        <dbReference type="Proteomes" id="UP000004810"/>
    </source>
</evidence>
<dbReference type="EMBL" id="ADBV01018701">
    <property type="protein sequence ID" value="EJW71398.1"/>
    <property type="molecule type" value="Genomic_DNA"/>
</dbReference>
<reference evidence="3" key="2">
    <citation type="submission" date="2012-08" db="EMBL/GenBank/DDBJ databases">
        <title>The Genome Sequence of Wuchereria bancrofti.</title>
        <authorList>
            <person name="Nutman T.B."/>
            <person name="Fink D.L."/>
            <person name="Russ C."/>
            <person name="Young S."/>
            <person name="Zeng Q."/>
            <person name="Koehrsen M."/>
            <person name="Alvarado L."/>
            <person name="Berlin A."/>
            <person name="Chapman S.B."/>
            <person name="Chen Z."/>
            <person name="Freedman E."/>
            <person name="Gellesch M."/>
            <person name="Goldberg J."/>
            <person name="Griggs A."/>
            <person name="Gujja S."/>
            <person name="Heilman E.R."/>
            <person name="Heiman D."/>
            <person name="Hepburn T."/>
            <person name="Howarth C."/>
            <person name="Jen D."/>
            <person name="Larson L."/>
            <person name="Lewis B."/>
            <person name="Mehta T."/>
            <person name="Park D."/>
            <person name="Pearson M."/>
            <person name="Roberts A."/>
            <person name="Saif S."/>
            <person name="Shea T."/>
            <person name="Shenoy N."/>
            <person name="Sisk P."/>
            <person name="Stolte C."/>
            <person name="Sykes S."/>
            <person name="Walk T."/>
            <person name="White J."/>
            <person name="Yandava C."/>
            <person name="Haas B."/>
            <person name="Henn M.R."/>
            <person name="Nusbaum C."/>
            <person name="Birren B."/>
        </authorList>
    </citation>
    <scope>NUCLEOTIDE SEQUENCE [LARGE SCALE GENOMIC DNA]</scope>
    <source>
        <strain evidence="3">NA</strain>
    </source>
</reference>
<reference evidence="1" key="1">
    <citation type="submission" date="2012-08" db="EMBL/GenBank/DDBJ databases">
        <title>The Genome Sequence of Wuchereria bancrofti.</title>
        <authorList>
            <consortium name="The Broad Institute Genome Sequencing Platform"/>
            <consortium name="Broad Institute Genome Sequencing Center for Infectious Disease"/>
            <person name="Nutman T.B."/>
            <person name="Fink D.L."/>
            <person name="Russ C."/>
            <person name="Young S."/>
            <person name="Zeng Q."/>
            <person name="Koehrsen M."/>
            <person name="Alvarado L."/>
            <person name="Berlin A."/>
            <person name="Borenstein D."/>
            <person name="Chapman S.B."/>
            <person name="Chen Z."/>
            <person name="Engels R."/>
            <person name="Freedman E."/>
            <person name="Gellesch M."/>
            <person name="Goldberg J."/>
            <person name="Griggs A."/>
            <person name="Gujja S."/>
            <person name="Heilman E.R."/>
            <person name="Heiman D."/>
            <person name="Hepburn T."/>
            <person name="Howarth C."/>
            <person name="Jen D."/>
            <person name="Larson L."/>
            <person name="Lewis B."/>
            <person name="Mehta T."/>
            <person name="Park D."/>
            <person name="Pearson M."/>
            <person name="Richards J."/>
            <person name="Roberts A."/>
            <person name="Saif S."/>
            <person name="Shea T."/>
            <person name="Shenoy N."/>
            <person name="Sisk P."/>
            <person name="Stolte C."/>
            <person name="Sykes S."/>
            <person name="Walk T."/>
            <person name="White J."/>
            <person name="Yandava C."/>
            <person name="Haas B."/>
            <person name="Henn M.R."/>
            <person name="Nusbaum C."/>
            <person name="Birren B."/>
        </authorList>
    </citation>
    <scope>NUCLEOTIDE SEQUENCE</scope>
</reference>
<proteinExistence type="predicted"/>
<name>J9DP31_WUCBA</name>
<evidence type="ECO:0008006" key="4">
    <source>
        <dbReference type="Google" id="ProtNLM"/>
    </source>
</evidence>
<dbReference type="Proteomes" id="UP000004810">
    <property type="component" value="Unassembled WGS sequence"/>
</dbReference>